<gene>
    <name evidence="2" type="ORF">LAESUDRAFT_206407</name>
</gene>
<evidence type="ECO:0000256" key="1">
    <source>
        <dbReference type="SAM" id="MobiDB-lite"/>
    </source>
</evidence>
<feature type="region of interest" description="Disordered" evidence="1">
    <location>
        <begin position="1000"/>
        <end position="1050"/>
    </location>
</feature>
<protein>
    <submittedName>
        <fullName evidence="2">Uncharacterized protein</fullName>
    </submittedName>
</protein>
<name>A0A165DZB0_9APHY</name>
<dbReference type="RefSeq" id="XP_040763682.1">
    <property type="nucleotide sequence ID" value="XM_040901578.1"/>
</dbReference>
<dbReference type="InParanoid" id="A0A165DZB0"/>
<accession>A0A165DZB0</accession>
<proteinExistence type="predicted"/>
<evidence type="ECO:0000313" key="3">
    <source>
        <dbReference type="Proteomes" id="UP000076871"/>
    </source>
</evidence>
<dbReference type="STRING" id="1314785.A0A165DZB0"/>
<evidence type="ECO:0000313" key="2">
    <source>
        <dbReference type="EMBL" id="KZT05942.1"/>
    </source>
</evidence>
<keyword evidence="3" id="KW-1185">Reference proteome</keyword>
<dbReference type="OrthoDB" id="5429442at2759"/>
<dbReference type="GeneID" id="63818610"/>
<dbReference type="EMBL" id="KV427627">
    <property type="protein sequence ID" value="KZT05942.1"/>
    <property type="molecule type" value="Genomic_DNA"/>
</dbReference>
<dbReference type="AlphaFoldDB" id="A0A165DZB0"/>
<organism evidence="2 3">
    <name type="scientific">Laetiporus sulphureus 93-53</name>
    <dbReference type="NCBI Taxonomy" id="1314785"/>
    <lineage>
        <taxon>Eukaryota</taxon>
        <taxon>Fungi</taxon>
        <taxon>Dikarya</taxon>
        <taxon>Basidiomycota</taxon>
        <taxon>Agaricomycotina</taxon>
        <taxon>Agaricomycetes</taxon>
        <taxon>Polyporales</taxon>
        <taxon>Laetiporus</taxon>
    </lineage>
</organism>
<dbReference type="Proteomes" id="UP000076871">
    <property type="component" value="Unassembled WGS sequence"/>
</dbReference>
<reference evidence="2 3" key="1">
    <citation type="journal article" date="2016" name="Mol. Biol. Evol.">
        <title>Comparative Genomics of Early-Diverging Mushroom-Forming Fungi Provides Insights into the Origins of Lignocellulose Decay Capabilities.</title>
        <authorList>
            <person name="Nagy L.G."/>
            <person name="Riley R."/>
            <person name="Tritt A."/>
            <person name="Adam C."/>
            <person name="Daum C."/>
            <person name="Floudas D."/>
            <person name="Sun H."/>
            <person name="Yadav J.S."/>
            <person name="Pangilinan J."/>
            <person name="Larsson K.H."/>
            <person name="Matsuura K."/>
            <person name="Barry K."/>
            <person name="Labutti K."/>
            <person name="Kuo R."/>
            <person name="Ohm R.A."/>
            <person name="Bhattacharya S.S."/>
            <person name="Shirouzu T."/>
            <person name="Yoshinaga Y."/>
            <person name="Martin F.M."/>
            <person name="Grigoriev I.V."/>
            <person name="Hibbett D.S."/>
        </authorList>
    </citation>
    <scope>NUCLEOTIDE SEQUENCE [LARGE SCALE GENOMIC DNA]</scope>
    <source>
        <strain evidence="2 3">93-53</strain>
    </source>
</reference>
<sequence length="1050" mass="117515">MCFGENCAPQAARYVNSQLIALHENAVECLRTHEQVHRTDDHLRYSHALADFVYGRARAKVANSSDYDSMFHASFDAPQVEFLCNHDVVMRIMIKEGHYCQDYTKPAGNVLEQGRVRPINNCEFFFRMGFDTREISRTDAGVSSSKSLIRLIILDLPGSSLQLMSDEHASDKDALVFYLSQYLRFLQDAGYHTLFSLPEFHNSGSRLTIDYSAFGDTTVEVEEIYGISVEKINSQLTSAWLKAAIQADDSSGQPVIESLTYLVEYRCHTSIEGFPHAQFHIKFGPPRIKAVCRREVFMFFPIKEIVITSEDSDTLDEHKYDWEIAVSVDVLKEETSIVDMVRLKVDVGTIRLREESCTLPTPAADDDDDDPVHDYIEGLLDIFITDYISALDSAGQLVIYDSQQIAFSASSTSTDSRDYEEFWVATSDSSTSATLTNTIASWKQMVTTSDMRDFDQIVAVSQTSLNFAFRESWTAASSKSSSHFSLLANWSYSDSFSVAFKPMTVRLLSNERAILCLHLERGSLKPLKNGLPSEEGENHEFQDWQLAFEVDIKISSREGTDEINNIWRTKFADSPAFRQNNNREEWAFRHIYLDLSNLTFVQEYSQFDDLFVSQGRSPVDNVRAMLYYIRTHYLPALTQQGCNILYTIPIWIAKSEPPPHALTNVTFHAYSEKTVNRQGCAVVGPNGEPIIVILGMKNFRTLSALRLRFSTNWVVQTNKGLAFGTVSVSRQALMERVLLDGLARINAITTVIPEWSHVDKNGFWKFQLTTWARHHETKDQECTWTVEPPKGDGSFRFRWEHHVGLTYAQNGSNVVNGGYSVSCTTLNVVEFPPAARSKSMEIRLSGQVLLKVEFRSGAQQGSAQSVAKWSMALTLRTEPNGLKANAAGSTSPVFESTEPSGDVGTLQVADLQTSLKGELQDAINLDDILKQLQQFEGALKSCYPCSGAYCLAYPAFNAHGDLMFELKPQTQLNTPARQVNGGRGRAQRRGQLNGLGFADQSKARTRDSSIDSSAGLVKGKGLQSSRASSVRSSHHSEHGNGHVPPFTSEE</sequence>